<dbReference type="PANTHER" id="PTHR23264:SF35">
    <property type="entry name" value="CYTOSOLIC FE-S CLUSTER ASSEMBLY FACTOR NUBP1"/>
    <property type="match status" value="1"/>
</dbReference>
<evidence type="ECO:0000256" key="8">
    <source>
        <dbReference type="ARBA" id="ARBA00023002"/>
    </source>
</evidence>
<evidence type="ECO:0000256" key="2">
    <source>
        <dbReference type="ARBA" id="ARBA00022485"/>
    </source>
</evidence>
<proteinExistence type="predicted"/>
<dbReference type="GO" id="GO:0051539">
    <property type="term" value="F:4 iron, 4 sulfur cluster binding"/>
    <property type="evidence" value="ECO:0007669"/>
    <property type="project" value="UniProtKB-KW"/>
</dbReference>
<evidence type="ECO:0000256" key="7">
    <source>
        <dbReference type="ARBA" id="ARBA00022840"/>
    </source>
</evidence>
<evidence type="ECO:0000256" key="6">
    <source>
        <dbReference type="ARBA" id="ARBA00022827"/>
    </source>
</evidence>
<keyword evidence="9" id="KW-0408">Iron</keyword>
<dbReference type="SUPFAM" id="SSF52540">
    <property type="entry name" value="P-loop containing nucleoside triphosphate hydrolases"/>
    <property type="match status" value="1"/>
</dbReference>
<keyword evidence="10" id="KW-0411">Iron-sulfur</keyword>
<keyword evidence="8 12" id="KW-0560">Oxidoreductase</keyword>
<evidence type="ECO:0000256" key="1">
    <source>
        <dbReference type="ARBA" id="ARBA00001974"/>
    </source>
</evidence>
<dbReference type="GO" id="GO:0005829">
    <property type="term" value="C:cytosol"/>
    <property type="evidence" value="ECO:0007669"/>
    <property type="project" value="TreeGrafter"/>
</dbReference>
<name>A0A835KY40_SPOEX</name>
<evidence type="ECO:0000256" key="10">
    <source>
        <dbReference type="ARBA" id="ARBA00023014"/>
    </source>
</evidence>
<dbReference type="SUPFAM" id="SSF69000">
    <property type="entry name" value="FAD-dependent thiol oxidase"/>
    <property type="match status" value="1"/>
</dbReference>
<dbReference type="Pfam" id="PF04777">
    <property type="entry name" value="Evr1_Alr"/>
    <property type="match status" value="2"/>
</dbReference>
<dbReference type="Gene3D" id="1.20.120.310">
    <property type="entry name" value="ERV/ALR sulfhydryl oxidase domain"/>
    <property type="match status" value="1"/>
</dbReference>
<dbReference type="GO" id="GO:0046872">
    <property type="term" value="F:metal ion binding"/>
    <property type="evidence" value="ECO:0007669"/>
    <property type="project" value="UniProtKB-KW"/>
</dbReference>
<dbReference type="InterPro" id="IPR017905">
    <property type="entry name" value="ERV/ALR_sulphydryl_oxidase"/>
</dbReference>
<reference evidence="15" key="1">
    <citation type="submission" date="2020-08" db="EMBL/GenBank/DDBJ databases">
        <title>Spodoptera exigua strain:BAW_Kor-Di-RS1 Genome sequencing and assembly.</title>
        <authorList>
            <person name="Kim J."/>
            <person name="Nam H.Y."/>
            <person name="Kwon M."/>
            <person name="Choi J.H."/>
            <person name="Cho S.R."/>
            <person name="Kim G.-H."/>
        </authorList>
    </citation>
    <scope>NUCLEOTIDE SEQUENCE</scope>
    <source>
        <strain evidence="15">BAW_Kor-Di-RS1</strain>
        <tissue evidence="15">Whole-body</tissue>
    </source>
</reference>
<dbReference type="CDD" id="cd02037">
    <property type="entry name" value="Mrp_NBP35"/>
    <property type="match status" value="1"/>
</dbReference>
<dbReference type="EC" id="1.8.3.2" evidence="12"/>
<evidence type="ECO:0000256" key="11">
    <source>
        <dbReference type="ARBA" id="ARBA00023157"/>
    </source>
</evidence>
<evidence type="ECO:0000256" key="5">
    <source>
        <dbReference type="ARBA" id="ARBA00022741"/>
    </source>
</evidence>
<dbReference type="PANTHER" id="PTHR23264">
    <property type="entry name" value="NUCLEOTIDE-BINDING PROTEIN NBP35 YEAST -RELATED"/>
    <property type="match status" value="1"/>
</dbReference>
<dbReference type="GO" id="GO:0016226">
    <property type="term" value="P:iron-sulfur cluster assembly"/>
    <property type="evidence" value="ECO:0007669"/>
    <property type="project" value="InterPro"/>
</dbReference>
<dbReference type="GO" id="GO:0005524">
    <property type="term" value="F:ATP binding"/>
    <property type="evidence" value="ECO:0007669"/>
    <property type="project" value="UniProtKB-KW"/>
</dbReference>
<dbReference type="PROSITE" id="PS01215">
    <property type="entry name" value="MRP"/>
    <property type="match status" value="1"/>
</dbReference>
<dbReference type="PROSITE" id="PS51324">
    <property type="entry name" value="ERV_ALR"/>
    <property type="match status" value="1"/>
</dbReference>
<keyword evidence="16" id="KW-1185">Reference proteome</keyword>
<dbReference type="InterPro" id="IPR027417">
    <property type="entry name" value="P-loop_NTPase"/>
</dbReference>
<feature type="domain" description="ERV/ALR sulfhydryl oxidase" evidence="14">
    <location>
        <begin position="277"/>
        <end position="413"/>
    </location>
</feature>
<dbReference type="InterPro" id="IPR036774">
    <property type="entry name" value="ERV/ALR_sulphydryl_oxid_sf"/>
</dbReference>
<keyword evidence="4" id="KW-0479">Metal-binding</keyword>
<evidence type="ECO:0000313" key="15">
    <source>
        <dbReference type="EMBL" id="KAF9405142.1"/>
    </source>
</evidence>
<evidence type="ECO:0000256" key="4">
    <source>
        <dbReference type="ARBA" id="ARBA00022723"/>
    </source>
</evidence>
<evidence type="ECO:0000256" key="13">
    <source>
        <dbReference type="SAM" id="MobiDB-lite"/>
    </source>
</evidence>
<dbReference type="AlphaFoldDB" id="A0A835KY40"/>
<protein>
    <recommendedName>
        <fullName evidence="12">Sulfhydryl oxidase</fullName>
        <ecNumber evidence="12">1.8.3.2</ecNumber>
    </recommendedName>
</protein>
<evidence type="ECO:0000313" key="16">
    <source>
        <dbReference type="Proteomes" id="UP000648187"/>
    </source>
</evidence>
<gene>
    <name evidence="15" type="ORF">HW555_013992</name>
</gene>
<dbReference type="InterPro" id="IPR000808">
    <property type="entry name" value="Mrp-like_CS"/>
</dbReference>
<keyword evidence="5" id="KW-0547">Nucleotide-binding</keyword>
<dbReference type="InterPro" id="IPR033756">
    <property type="entry name" value="YlxH/NBP35"/>
</dbReference>
<comment type="cofactor">
    <cofactor evidence="1 12">
        <name>FAD</name>
        <dbReference type="ChEBI" id="CHEBI:57692"/>
    </cofactor>
</comment>
<dbReference type="Proteomes" id="UP000648187">
    <property type="component" value="Unassembled WGS sequence"/>
</dbReference>
<comment type="caution">
    <text evidence="15">The sequence shown here is derived from an EMBL/GenBank/DDBJ whole genome shotgun (WGS) entry which is preliminary data.</text>
</comment>
<evidence type="ECO:0000256" key="12">
    <source>
        <dbReference type="RuleBase" id="RU371123"/>
    </source>
</evidence>
<evidence type="ECO:0000256" key="9">
    <source>
        <dbReference type="ARBA" id="ARBA00023004"/>
    </source>
</evidence>
<sequence length="423" mass="47093">MTRVGILDADICGPSQPRVLGVRGEQVHNSGSGWSPVYVTDNLSLMSIGFLLGSPDDAVIWRGPKKNGMIKQFLSEVDWGELDYLLIDTPPGTSDEHLSAVQYLTSAGLDGALVVTTPQEVALLDVRKELQFCTKLGVPVLGVLENMSLFICPNCKTRSEIFPATTGGAAQMCSELGVPLLGSLPLDPILARCCDDGRDFLQELPSSPAVTALRNIVDTIEPLPKRSLKSSKMPGHSADDEDKPCRACSDFKTWAKSQNKVTFTTPNKQPSPRPKDCPLDKDELGTSTWRFLHTMASYYPKSPTKKQSEDMVQFFNIFAQFYPCEPCALDFQEDLFMRWFGKWADFLIVFGMSMDLSVHIPKMIRVIEANIKINPPRTENQDALAKWLCERHNTVNVKLGKPVFDCSKVHERWRDGWLDGSCD</sequence>
<dbReference type="GO" id="GO:0140663">
    <property type="term" value="F:ATP-dependent FeS chaperone activity"/>
    <property type="evidence" value="ECO:0007669"/>
    <property type="project" value="InterPro"/>
</dbReference>
<evidence type="ECO:0000256" key="3">
    <source>
        <dbReference type="ARBA" id="ARBA00022630"/>
    </source>
</evidence>
<keyword evidence="2" id="KW-0004">4Fe-4S</keyword>
<organism evidence="15 16">
    <name type="scientific">Spodoptera exigua</name>
    <name type="common">Beet armyworm</name>
    <name type="synonym">Noctua fulgens</name>
    <dbReference type="NCBI Taxonomy" id="7107"/>
    <lineage>
        <taxon>Eukaryota</taxon>
        <taxon>Metazoa</taxon>
        <taxon>Ecdysozoa</taxon>
        <taxon>Arthropoda</taxon>
        <taxon>Hexapoda</taxon>
        <taxon>Insecta</taxon>
        <taxon>Pterygota</taxon>
        <taxon>Neoptera</taxon>
        <taxon>Endopterygota</taxon>
        <taxon>Lepidoptera</taxon>
        <taxon>Glossata</taxon>
        <taxon>Ditrysia</taxon>
        <taxon>Noctuoidea</taxon>
        <taxon>Noctuidae</taxon>
        <taxon>Amphipyrinae</taxon>
        <taxon>Spodoptera</taxon>
    </lineage>
</organism>
<comment type="catalytic activity">
    <reaction evidence="12">
        <text>2 R'C(R)SH + O2 = R'C(R)S-S(R)CR' + H2O2</text>
        <dbReference type="Rhea" id="RHEA:17357"/>
        <dbReference type="ChEBI" id="CHEBI:15379"/>
        <dbReference type="ChEBI" id="CHEBI:16240"/>
        <dbReference type="ChEBI" id="CHEBI:16520"/>
        <dbReference type="ChEBI" id="CHEBI:17412"/>
        <dbReference type="EC" id="1.8.3.2"/>
    </reaction>
</comment>
<keyword evidence="7" id="KW-0067">ATP-binding</keyword>
<dbReference type="Pfam" id="PF10609">
    <property type="entry name" value="ParA"/>
    <property type="match status" value="1"/>
</dbReference>
<dbReference type="Gene3D" id="3.40.50.300">
    <property type="entry name" value="P-loop containing nucleotide triphosphate hydrolases"/>
    <property type="match status" value="1"/>
</dbReference>
<dbReference type="GO" id="GO:0016972">
    <property type="term" value="F:thiol oxidase activity"/>
    <property type="evidence" value="ECO:0007669"/>
    <property type="project" value="UniProtKB-EC"/>
</dbReference>
<accession>A0A835KY40</accession>
<evidence type="ECO:0000259" key="14">
    <source>
        <dbReference type="PROSITE" id="PS51324"/>
    </source>
</evidence>
<dbReference type="InterPro" id="IPR019591">
    <property type="entry name" value="Mrp/NBP35_ATP-bd"/>
</dbReference>
<keyword evidence="11" id="KW-1015">Disulfide bond</keyword>
<keyword evidence="3 12" id="KW-0285">Flavoprotein</keyword>
<feature type="region of interest" description="Disordered" evidence="13">
    <location>
        <begin position="225"/>
        <end position="244"/>
    </location>
</feature>
<keyword evidence="6 12" id="KW-0274">FAD</keyword>
<dbReference type="EMBL" id="JACKWZ010000804">
    <property type="protein sequence ID" value="KAF9405142.1"/>
    <property type="molecule type" value="Genomic_DNA"/>
</dbReference>